<evidence type="ECO:0000313" key="3">
    <source>
        <dbReference type="Proteomes" id="UP001497482"/>
    </source>
</evidence>
<protein>
    <submittedName>
        <fullName evidence="2">Uncharacterized protein</fullName>
    </submittedName>
</protein>
<reference evidence="2 3" key="1">
    <citation type="submission" date="2024-04" db="EMBL/GenBank/DDBJ databases">
        <authorList>
            <person name="Waldvogel A.-M."/>
            <person name="Schoenle A."/>
        </authorList>
    </citation>
    <scope>NUCLEOTIDE SEQUENCE [LARGE SCALE GENOMIC DNA]</scope>
</reference>
<organism evidence="2 3">
    <name type="scientific">Knipowitschia caucasica</name>
    <name type="common">Caucasian dwarf goby</name>
    <name type="synonym">Pomatoschistus caucasicus</name>
    <dbReference type="NCBI Taxonomy" id="637954"/>
    <lineage>
        <taxon>Eukaryota</taxon>
        <taxon>Metazoa</taxon>
        <taxon>Chordata</taxon>
        <taxon>Craniata</taxon>
        <taxon>Vertebrata</taxon>
        <taxon>Euteleostomi</taxon>
        <taxon>Actinopterygii</taxon>
        <taxon>Neopterygii</taxon>
        <taxon>Teleostei</taxon>
        <taxon>Neoteleostei</taxon>
        <taxon>Acanthomorphata</taxon>
        <taxon>Gobiaria</taxon>
        <taxon>Gobiiformes</taxon>
        <taxon>Gobioidei</taxon>
        <taxon>Gobiidae</taxon>
        <taxon>Gobiinae</taxon>
        <taxon>Knipowitschia</taxon>
    </lineage>
</organism>
<proteinExistence type="predicted"/>
<feature type="region of interest" description="Disordered" evidence="1">
    <location>
        <begin position="16"/>
        <end position="53"/>
    </location>
</feature>
<sequence>MAMSVCGSSHSVVTPRALANMRASTRSPRSRHGVRTAPPCPQTATGPGPEPQDHRIYIITWSMGPQSSPQGGHWRRFYPADPRKKTRAIASQQCSPFHWNDLHTSILCIIWAISH</sequence>
<dbReference type="AlphaFoldDB" id="A0AAV2LSB9"/>
<dbReference type="Proteomes" id="UP001497482">
    <property type="component" value="Chromosome 4"/>
</dbReference>
<evidence type="ECO:0000313" key="2">
    <source>
        <dbReference type="EMBL" id="CAL1604090.1"/>
    </source>
</evidence>
<keyword evidence="3" id="KW-1185">Reference proteome</keyword>
<evidence type="ECO:0000256" key="1">
    <source>
        <dbReference type="SAM" id="MobiDB-lite"/>
    </source>
</evidence>
<dbReference type="EMBL" id="OZ035826">
    <property type="protein sequence ID" value="CAL1604090.1"/>
    <property type="molecule type" value="Genomic_DNA"/>
</dbReference>
<name>A0AAV2LSB9_KNICA</name>
<accession>A0AAV2LSB9</accession>
<gene>
    <name evidence="2" type="ORF">KC01_LOCUS31664</name>
</gene>